<dbReference type="PANTHER" id="PTHR39087">
    <property type="entry name" value="UPF0104 MEMBRANE PROTEIN MJ1595"/>
    <property type="match status" value="1"/>
</dbReference>
<evidence type="ECO:0000256" key="4">
    <source>
        <dbReference type="ARBA" id="ARBA00022989"/>
    </source>
</evidence>
<feature type="transmembrane region" description="Helical" evidence="6">
    <location>
        <begin position="87"/>
        <end position="106"/>
    </location>
</feature>
<feature type="transmembrane region" description="Helical" evidence="6">
    <location>
        <begin position="512"/>
        <end position="531"/>
    </location>
</feature>
<evidence type="ECO:0000259" key="7">
    <source>
        <dbReference type="SMART" id="SM00014"/>
    </source>
</evidence>
<comment type="subcellular location">
    <subcellularLocation>
        <location evidence="1">Cell membrane</location>
        <topology evidence="1">Multi-pass membrane protein</topology>
    </subcellularLocation>
</comment>
<comment type="caution">
    <text evidence="8">The sequence shown here is derived from an EMBL/GenBank/DDBJ whole genome shotgun (WGS) entry which is preliminary data.</text>
</comment>
<evidence type="ECO:0000256" key="2">
    <source>
        <dbReference type="ARBA" id="ARBA00022475"/>
    </source>
</evidence>
<dbReference type="PANTHER" id="PTHR39087:SF2">
    <property type="entry name" value="UPF0104 MEMBRANE PROTEIN MJ1595"/>
    <property type="match status" value="1"/>
</dbReference>
<dbReference type="Pfam" id="PF01569">
    <property type="entry name" value="PAP2"/>
    <property type="match status" value="1"/>
</dbReference>
<feature type="domain" description="Phosphatidic acid phosphatase type 2/haloperoxidase" evidence="7">
    <location>
        <begin position="84"/>
        <end position="193"/>
    </location>
</feature>
<protein>
    <submittedName>
        <fullName evidence="8">Flippase-like domain-containing protein</fullName>
    </submittedName>
</protein>
<feature type="transmembrane region" description="Helical" evidence="6">
    <location>
        <begin position="725"/>
        <end position="743"/>
    </location>
</feature>
<feature type="transmembrane region" description="Helical" evidence="6">
    <location>
        <begin position="126"/>
        <end position="147"/>
    </location>
</feature>
<feature type="transmembrane region" description="Helical" evidence="6">
    <location>
        <begin position="624"/>
        <end position="643"/>
    </location>
</feature>
<sequence>MARTHRPSPALVFSTSVCVGLLVVLGLLIRARPIDRWERDLFVLFNHLPAGLTPALVVVMQAGSYLAVFVAALAAAALRRFALARDLLIAGNLAYWLAIVCKVAVARERPTALWNDVRVHDTITGALGFPSGHVAVASALGLVLSRALPRHRRWYAWAGIALVAVARVHVGAHLPADALGGFLVGWLALCLTRLLVGQVGPEGSTGRLRQALHERGLDLLRLEPMASDARGSRPFSGDAADGRRLFVKVTGGEQRDADWLYKLYRRMRYRDIADEPPYLTAKQKNEHEAYLSLLAERVGVRVPRLVTTAIAANGDAILVEEFVDGQPLDSPGAHLSPAGLADTCHQVALLHRAGLAHRDLRAANIMLRDHHVCLLDLGFGTDNATAAQQARDIVELLVTLASLVGARPAVAAAVEHIGADRVADCLPYLQRPLLSRAGRKILDDRPGLLGEIHDQITTHCPSRQDRPARIARITPRGIFQLVMLGLLVHFLLPQVGKVGTALHLMLTANPLTVLGALLASAATYLFSALALRIAAADRIPLGQTVLTQVAASFANRLAPGSIGGAALSLRFLQRGPATTAEAATIVTVVRVAGVVSVVLLLPLLVPFARQPARNLLHAEATKGLPVLLGVLAVLLAAAVAVAVPRLRARSHAVAHQVVAALRSLANYHRLVRLMAVSLAISLTYGACLYLALLAVGLTTAPAIIPPVVLVCLIGEGIASAAPTPGGLGATEAALVSGLLIYGIPADTAVAGVLIYRLATFWLPTVPGYFALQELVRRRLL</sequence>
<keyword evidence="9" id="KW-1185">Reference proteome</keyword>
<dbReference type="InterPro" id="IPR022791">
    <property type="entry name" value="L-PG_synthase/AglD"/>
</dbReference>
<evidence type="ECO:0000256" key="3">
    <source>
        <dbReference type="ARBA" id="ARBA00022692"/>
    </source>
</evidence>
<dbReference type="SUPFAM" id="SSF56112">
    <property type="entry name" value="Protein kinase-like (PK-like)"/>
    <property type="match status" value="1"/>
</dbReference>
<dbReference type="Gene3D" id="1.10.510.10">
    <property type="entry name" value="Transferase(Phosphotransferase) domain 1"/>
    <property type="match status" value="1"/>
</dbReference>
<dbReference type="InterPro" id="IPR036938">
    <property type="entry name" value="PAP2/HPO_sf"/>
</dbReference>
<evidence type="ECO:0000256" key="6">
    <source>
        <dbReference type="SAM" id="Phobius"/>
    </source>
</evidence>
<evidence type="ECO:0000313" key="8">
    <source>
        <dbReference type="EMBL" id="MFC0531716.1"/>
    </source>
</evidence>
<dbReference type="CDD" id="cd01610">
    <property type="entry name" value="PAP2_like"/>
    <property type="match status" value="1"/>
</dbReference>
<evidence type="ECO:0000256" key="5">
    <source>
        <dbReference type="ARBA" id="ARBA00023136"/>
    </source>
</evidence>
<dbReference type="SUPFAM" id="SSF48317">
    <property type="entry name" value="Acid phosphatase/Vanadium-dependent haloperoxidase"/>
    <property type="match status" value="1"/>
</dbReference>
<proteinExistence type="predicted"/>
<feature type="transmembrane region" description="Helical" evidence="6">
    <location>
        <begin position="582"/>
        <end position="604"/>
    </location>
</feature>
<dbReference type="Pfam" id="PF03706">
    <property type="entry name" value="LPG_synthase_TM"/>
    <property type="match status" value="1"/>
</dbReference>
<dbReference type="Gene3D" id="1.20.144.10">
    <property type="entry name" value="Phosphatidic acid phosphatase type 2/haloperoxidase"/>
    <property type="match status" value="1"/>
</dbReference>
<name>A0ABV6MAH0_9ACTN</name>
<feature type="transmembrane region" description="Helical" evidence="6">
    <location>
        <begin position="51"/>
        <end position="75"/>
    </location>
</feature>
<dbReference type="InterPro" id="IPR000326">
    <property type="entry name" value="PAP2/HPO"/>
</dbReference>
<dbReference type="InterPro" id="IPR011009">
    <property type="entry name" value="Kinase-like_dom_sf"/>
</dbReference>
<keyword evidence="3 6" id="KW-0812">Transmembrane</keyword>
<keyword evidence="4 6" id="KW-1133">Transmembrane helix</keyword>
<evidence type="ECO:0000313" key="9">
    <source>
        <dbReference type="Proteomes" id="UP001589867"/>
    </source>
</evidence>
<dbReference type="Proteomes" id="UP001589867">
    <property type="component" value="Unassembled WGS sequence"/>
</dbReference>
<dbReference type="NCBIfam" id="TIGR00374">
    <property type="entry name" value="flippase-like domain"/>
    <property type="match status" value="1"/>
</dbReference>
<feature type="transmembrane region" description="Helical" evidence="6">
    <location>
        <begin position="12"/>
        <end position="31"/>
    </location>
</feature>
<feature type="transmembrane region" description="Helical" evidence="6">
    <location>
        <begin position="670"/>
        <end position="692"/>
    </location>
</feature>
<organism evidence="8 9">
    <name type="scientific">Phytohabitans kaempferiae</name>
    <dbReference type="NCBI Taxonomy" id="1620943"/>
    <lineage>
        <taxon>Bacteria</taxon>
        <taxon>Bacillati</taxon>
        <taxon>Actinomycetota</taxon>
        <taxon>Actinomycetes</taxon>
        <taxon>Micromonosporales</taxon>
        <taxon>Micromonosporaceae</taxon>
    </lineage>
</organism>
<keyword evidence="2" id="KW-1003">Cell membrane</keyword>
<keyword evidence="5 6" id="KW-0472">Membrane</keyword>
<evidence type="ECO:0000256" key="1">
    <source>
        <dbReference type="ARBA" id="ARBA00004651"/>
    </source>
</evidence>
<dbReference type="RefSeq" id="WP_377256633.1">
    <property type="nucleotide sequence ID" value="NZ_JBHLUH010000061.1"/>
</dbReference>
<dbReference type="SMART" id="SM00014">
    <property type="entry name" value="acidPPc"/>
    <property type="match status" value="1"/>
</dbReference>
<reference evidence="8 9" key="1">
    <citation type="submission" date="2024-09" db="EMBL/GenBank/DDBJ databases">
        <authorList>
            <person name="Sun Q."/>
            <person name="Mori K."/>
        </authorList>
    </citation>
    <scope>NUCLEOTIDE SEQUENCE [LARGE SCALE GENOMIC DNA]</scope>
    <source>
        <strain evidence="8 9">TBRC 3947</strain>
    </source>
</reference>
<accession>A0ABV6MAH0</accession>
<dbReference type="EMBL" id="JBHLUH010000061">
    <property type="protein sequence ID" value="MFC0531716.1"/>
    <property type="molecule type" value="Genomic_DNA"/>
</dbReference>
<feature type="transmembrane region" description="Helical" evidence="6">
    <location>
        <begin position="698"/>
        <end position="718"/>
    </location>
</feature>
<feature type="transmembrane region" description="Helical" evidence="6">
    <location>
        <begin position="473"/>
        <end position="492"/>
    </location>
</feature>
<gene>
    <name evidence="8" type="ORF">ACFFIA_29125</name>
</gene>